<comment type="caution">
    <text evidence="1">The sequence shown here is derived from an EMBL/GenBank/DDBJ whole genome shotgun (WGS) entry which is preliminary data.</text>
</comment>
<organism evidence="1 2">
    <name type="scientific">Nocardioides pocheonensis</name>
    <dbReference type="NCBI Taxonomy" id="661485"/>
    <lineage>
        <taxon>Bacteria</taxon>
        <taxon>Bacillati</taxon>
        <taxon>Actinomycetota</taxon>
        <taxon>Actinomycetes</taxon>
        <taxon>Propionibacteriales</taxon>
        <taxon>Nocardioidaceae</taxon>
        <taxon>Nocardioides</taxon>
    </lineage>
</organism>
<dbReference type="OrthoDB" id="284233at2"/>
<accession>A0A3N0GZZ9</accession>
<proteinExistence type="predicted"/>
<keyword evidence="2" id="KW-1185">Reference proteome</keyword>
<dbReference type="AlphaFoldDB" id="A0A3N0GZZ9"/>
<name>A0A3N0GZZ9_9ACTN</name>
<evidence type="ECO:0000313" key="2">
    <source>
        <dbReference type="Proteomes" id="UP000279994"/>
    </source>
</evidence>
<dbReference type="EMBL" id="RJSF01000002">
    <property type="protein sequence ID" value="RNM17730.1"/>
    <property type="molecule type" value="Genomic_DNA"/>
</dbReference>
<dbReference type="Proteomes" id="UP000279994">
    <property type="component" value="Unassembled WGS sequence"/>
</dbReference>
<sequence>MAWVNRVRRRVRLLALFSLALGIAAVAGAGLFVEREVTPGRDLSLDCLPFNPPRTVGGLNDLIAHYRSLPGFVGADVGADVQLQDGRRIWVFGDTLRQKDFRGQRFVRNSMLMFSPGCATVVMPRDHGAVVPDRPDGVGYWPMDVGAVQHTGFDLVGVSLQRVRTTGSGAFDFETLGPAIALFSVPVGGTPRLITVRDLGADDADPTKPTWGAAIETTAEAVYIYGTASPAQGVAFGRQLEVARAPITGVADPSTWRYWDGHLWQPDPGRAAVLIPAVGGVSQVLSVFRRGGTWYAVSKRDDLLGHDLVIWKAPAPTGPFVASTPLAEIPSDSADGLLRYMPLAHPDLLPGDGSVVVSYSRNVADLDRLWKSPRLYRPRFLRVPLP</sequence>
<evidence type="ECO:0000313" key="1">
    <source>
        <dbReference type="EMBL" id="RNM17730.1"/>
    </source>
</evidence>
<dbReference type="RefSeq" id="WP_148046580.1">
    <property type="nucleotide sequence ID" value="NZ_RJSF01000002.1"/>
</dbReference>
<gene>
    <name evidence="1" type="ORF">EFL26_00195</name>
</gene>
<reference evidence="1 2" key="1">
    <citation type="submission" date="2018-11" db="EMBL/GenBank/DDBJ databases">
        <authorList>
            <person name="Li F."/>
        </authorList>
    </citation>
    <scope>NUCLEOTIDE SEQUENCE [LARGE SCALE GENOMIC DNA]</scope>
    <source>
        <strain evidence="1 2">Gsoil 818</strain>
    </source>
</reference>
<protein>
    <submittedName>
        <fullName evidence="1">DUF4185 domain-containing protein</fullName>
    </submittedName>
</protein>